<accession>A0A6S7GWX9</accession>
<reference evidence="1" key="1">
    <citation type="submission" date="2020-04" db="EMBL/GenBank/DDBJ databases">
        <authorList>
            <person name="Alioto T."/>
            <person name="Alioto T."/>
            <person name="Gomez Garrido J."/>
        </authorList>
    </citation>
    <scope>NUCLEOTIDE SEQUENCE</scope>
    <source>
        <strain evidence="1">A484AB</strain>
    </source>
</reference>
<name>A0A6S7GWX9_PARCT</name>
<dbReference type="Proteomes" id="UP001152795">
    <property type="component" value="Unassembled WGS sequence"/>
</dbReference>
<evidence type="ECO:0000313" key="1">
    <source>
        <dbReference type="EMBL" id="CAB3994652.1"/>
    </source>
</evidence>
<proteinExistence type="predicted"/>
<comment type="caution">
    <text evidence="1">The sequence shown here is derived from an EMBL/GenBank/DDBJ whole genome shotgun (WGS) entry which is preliminary data.</text>
</comment>
<dbReference type="InterPro" id="IPR050951">
    <property type="entry name" value="Retrovirus_Pol_polyprotein"/>
</dbReference>
<organism evidence="1 2">
    <name type="scientific">Paramuricea clavata</name>
    <name type="common">Red gorgonian</name>
    <name type="synonym">Violescent sea-whip</name>
    <dbReference type="NCBI Taxonomy" id="317549"/>
    <lineage>
        <taxon>Eukaryota</taxon>
        <taxon>Metazoa</taxon>
        <taxon>Cnidaria</taxon>
        <taxon>Anthozoa</taxon>
        <taxon>Octocorallia</taxon>
        <taxon>Malacalcyonacea</taxon>
        <taxon>Plexauridae</taxon>
        <taxon>Paramuricea</taxon>
    </lineage>
</organism>
<protein>
    <submittedName>
        <fullName evidence="1">Uncharacterized protein</fullName>
    </submittedName>
</protein>
<keyword evidence="2" id="KW-1185">Reference proteome</keyword>
<sequence>MAPRRLQRMLLRLQGYDIDLVYRSGKNMELSDTLSRAYLHEGGTPVEIEVEPINVMHSLPVDSARLDDIRASMETDERMQELKKVILKGWPDKRNDVPGQARQYFGVRDELTVQEGLIFRGERVLVPNDLRKQMIQCIHSTHIGADGCLRRARESIYWPEMTRDIKDHTAQCDVCRSFHNKQSKETLRSLEVSNRPWAKVRVDIFTFNERNYLLIVDYFSGFWAIDLLENVKAKT</sequence>
<dbReference type="InterPro" id="IPR041588">
    <property type="entry name" value="Integrase_H2C2"/>
</dbReference>
<dbReference type="Pfam" id="PF17921">
    <property type="entry name" value="Integrase_H2C2"/>
    <property type="match status" value="1"/>
</dbReference>
<feature type="non-terminal residue" evidence="1">
    <location>
        <position position="235"/>
    </location>
</feature>
<dbReference type="OrthoDB" id="10053647at2759"/>
<dbReference type="Gene3D" id="1.10.340.70">
    <property type="match status" value="1"/>
</dbReference>
<dbReference type="EMBL" id="CACRXK020002507">
    <property type="protein sequence ID" value="CAB3994652.1"/>
    <property type="molecule type" value="Genomic_DNA"/>
</dbReference>
<evidence type="ECO:0000313" key="2">
    <source>
        <dbReference type="Proteomes" id="UP001152795"/>
    </source>
</evidence>
<dbReference type="AlphaFoldDB" id="A0A6S7GWX9"/>
<dbReference type="FunFam" id="1.10.340.70:FF:000003">
    <property type="entry name" value="Protein CBG25708"/>
    <property type="match status" value="1"/>
</dbReference>
<dbReference type="PANTHER" id="PTHR37984">
    <property type="entry name" value="PROTEIN CBG26694"/>
    <property type="match status" value="1"/>
</dbReference>
<dbReference type="PANTHER" id="PTHR37984:SF8">
    <property type="entry name" value="CCHC-TYPE DOMAIN-CONTAINING PROTEIN"/>
    <property type="match status" value="1"/>
</dbReference>
<gene>
    <name evidence="1" type="ORF">PACLA_8A058472</name>
</gene>